<dbReference type="EMBL" id="JADGJW010000819">
    <property type="protein sequence ID" value="KAJ3211682.1"/>
    <property type="molecule type" value="Genomic_DNA"/>
</dbReference>
<evidence type="ECO:0000313" key="1">
    <source>
        <dbReference type="EMBL" id="KAJ3211682.1"/>
    </source>
</evidence>
<proteinExistence type="predicted"/>
<sequence>MIKIFNLKSILKIKYCVRFKSDFLIKSNAIKSKRFYTGESQIGTDEEELRHLQQKYHDIIQSTESKSQSTNPKQLSSYKEVFKKLKIPFEVNKNDQNEIFNLDIGSQSNTFVRTSKSVPSSDLSILTKKKGKRRAETKQFYNDKWWYSDLNLNDDADYVNILYIEKVNLVKFQNLYNLIKSENLNVQSKKKNQNFDIIKNDLQLFLKENKSFLLYYLNKDQIFTIYKTVILNFRKLSITREDIHKFFKIFLSNYEFNKRSEVKKIDENRCLEIFVDMKNIGIDPNHETFGLLFKAFKNSPLNLQKIHSYIMVTTLKIFQPVFKFLYLKGRIHEEKELGEKFSDIVSEKTFLSLLAGAVLSAEKSSNKLNLDLIQNIFYDLKTANIDLSMKLAVGLIRGFQLMDKERGLKLLMKLHLIVEQRSLKFPWNRHLIDALMEAYAGFGSHNVVQSLMEKQKRICIPSMENYQALMVSHTQAKKPVHYIFELVSEMELKNIPRNDVINEIVLKACVGAGNLDYVKKTQIYFQSYIENSVLTAVKSVTEQENFLTTFKKNMELMDATNIHLEIPKFSQIFKFSTTKTHFNLIVAFCKLGDIGSSLKIFNQWKEIRNWISEVQVQRDALYQKFLELEKKVSLLRKKQIIKLQNKETNVDDALQQENIDDEDKNMTTSYPPPPLFVLASIVRLFGVKGDFSSCKTFFQEEIFNKVVTRNLFERKLEEMVPAFKLKQEELENDLNLEIKKMRRVNKYAKPEVITKAISSSTKVEHLEVKLKSLKKNFFRLNLIKGENFNIGERGLFNYIYSEYNLGWKQNLTLKFKVDEENEDINNEFGDWKYCSNTIKSLPKLEVNSFDEGIMKFESEYKALCDLEFDFFFKFQEEYFNEAEKDDEKAFHRSKILNKIIDFTPHLSEKEIEDIIDNSELSVESKLQVVK</sequence>
<dbReference type="InterPro" id="IPR011990">
    <property type="entry name" value="TPR-like_helical_dom_sf"/>
</dbReference>
<name>A0AAD5TWA4_9FUNG</name>
<reference evidence="1" key="1">
    <citation type="submission" date="2020-05" db="EMBL/GenBank/DDBJ databases">
        <title>Phylogenomic resolution of chytrid fungi.</title>
        <authorList>
            <person name="Stajich J.E."/>
            <person name="Amses K."/>
            <person name="Simmons R."/>
            <person name="Seto K."/>
            <person name="Myers J."/>
            <person name="Bonds A."/>
            <person name="Quandt C.A."/>
            <person name="Barry K."/>
            <person name="Liu P."/>
            <person name="Grigoriev I."/>
            <person name="Longcore J.E."/>
            <person name="James T.Y."/>
        </authorList>
    </citation>
    <scope>NUCLEOTIDE SEQUENCE</scope>
    <source>
        <strain evidence="1">JEL0476</strain>
    </source>
</reference>
<protein>
    <recommendedName>
        <fullName evidence="3">Pentatricopeptide repeat-containing protein</fullName>
    </recommendedName>
</protein>
<keyword evidence="2" id="KW-1185">Reference proteome</keyword>
<accession>A0AAD5TWA4</accession>
<dbReference type="AlphaFoldDB" id="A0AAD5TWA4"/>
<organism evidence="1 2">
    <name type="scientific">Clydaea vesicula</name>
    <dbReference type="NCBI Taxonomy" id="447962"/>
    <lineage>
        <taxon>Eukaryota</taxon>
        <taxon>Fungi</taxon>
        <taxon>Fungi incertae sedis</taxon>
        <taxon>Chytridiomycota</taxon>
        <taxon>Chytridiomycota incertae sedis</taxon>
        <taxon>Chytridiomycetes</taxon>
        <taxon>Lobulomycetales</taxon>
        <taxon>Lobulomycetaceae</taxon>
        <taxon>Clydaea</taxon>
    </lineage>
</organism>
<dbReference type="Gene3D" id="1.25.40.10">
    <property type="entry name" value="Tetratricopeptide repeat domain"/>
    <property type="match status" value="1"/>
</dbReference>
<gene>
    <name evidence="1" type="ORF">HK099_007936</name>
</gene>
<evidence type="ECO:0008006" key="3">
    <source>
        <dbReference type="Google" id="ProtNLM"/>
    </source>
</evidence>
<dbReference type="Proteomes" id="UP001211065">
    <property type="component" value="Unassembled WGS sequence"/>
</dbReference>
<evidence type="ECO:0000313" key="2">
    <source>
        <dbReference type="Proteomes" id="UP001211065"/>
    </source>
</evidence>
<comment type="caution">
    <text evidence="1">The sequence shown here is derived from an EMBL/GenBank/DDBJ whole genome shotgun (WGS) entry which is preliminary data.</text>
</comment>